<proteinExistence type="predicted"/>
<dbReference type="SUPFAM" id="SSF52540">
    <property type="entry name" value="P-loop containing nucleoside triphosphate hydrolases"/>
    <property type="match status" value="1"/>
</dbReference>
<dbReference type="Gene3D" id="3.40.50.300">
    <property type="entry name" value="P-loop containing nucleotide triphosphate hydrolases"/>
    <property type="match status" value="1"/>
</dbReference>
<dbReference type="GO" id="GO:0016787">
    <property type="term" value="F:hydrolase activity"/>
    <property type="evidence" value="ECO:0007669"/>
    <property type="project" value="UniProtKB-KW"/>
</dbReference>
<evidence type="ECO:0000313" key="1">
    <source>
        <dbReference type="EMBL" id="KRX01696.1"/>
    </source>
</evidence>
<evidence type="ECO:0000313" key="2">
    <source>
        <dbReference type="Proteomes" id="UP000054937"/>
    </source>
</evidence>
<dbReference type="OrthoDB" id="10041966at2759"/>
<gene>
    <name evidence="1" type="ORF">PPERSA_01566</name>
</gene>
<dbReference type="InterPro" id="IPR027417">
    <property type="entry name" value="P-loop_NTPase"/>
</dbReference>
<dbReference type="AlphaFoldDB" id="A0A0V0QI22"/>
<dbReference type="EMBL" id="LDAU01000166">
    <property type="protein sequence ID" value="KRX01696.1"/>
    <property type="molecule type" value="Genomic_DNA"/>
</dbReference>
<keyword evidence="2" id="KW-1185">Reference proteome</keyword>
<name>A0A0V0QI22_PSEPJ</name>
<reference evidence="1 2" key="1">
    <citation type="journal article" date="2015" name="Sci. Rep.">
        <title>Genome of the facultative scuticociliatosis pathogen Pseudocohnilembus persalinus provides insight into its virulence through horizontal gene transfer.</title>
        <authorList>
            <person name="Xiong J."/>
            <person name="Wang G."/>
            <person name="Cheng J."/>
            <person name="Tian M."/>
            <person name="Pan X."/>
            <person name="Warren A."/>
            <person name="Jiang C."/>
            <person name="Yuan D."/>
            <person name="Miao W."/>
        </authorList>
    </citation>
    <scope>NUCLEOTIDE SEQUENCE [LARGE SCALE GENOMIC DNA]</scope>
    <source>
        <strain evidence="1">36N120E</strain>
    </source>
</reference>
<dbReference type="InParanoid" id="A0A0V0QI22"/>
<protein>
    <submittedName>
        <fullName evidence="1">p-loop containing nucleoside triphosphate hydrolase</fullName>
    </submittedName>
</protein>
<comment type="caution">
    <text evidence="1">The sequence shown here is derived from an EMBL/GenBank/DDBJ whole genome shotgun (WGS) entry which is preliminary data.</text>
</comment>
<keyword evidence="1" id="KW-0378">Hydrolase</keyword>
<sequence>MQDSQINGKQNKQQKLNEFQVNIWIGDELSYKPTNLSLFTEKDPQNLSYLELRNIISETLGLDYENINLEETGNFDLPELYDWSVQKSKKISDLNKIKIIVNHKPIKPIIIGITGPTRCGKGTLANYLKVSLNAEIMNMDSFYYSEQYIDEKLNGNWETPDSYNWNQLFIGIGEKINYCIQKQKPYLIIDSFLLFEKKDIFDLCDYRIFMEIQDEEIKSRRENYIENQENYVENFVLPYYKQYREKVIKNYDKNDIIFIDGMRSKLDIFQQVKKIIKKR</sequence>
<dbReference type="Proteomes" id="UP000054937">
    <property type="component" value="Unassembled WGS sequence"/>
</dbReference>
<organism evidence="1 2">
    <name type="scientific">Pseudocohnilembus persalinus</name>
    <name type="common">Ciliate</name>
    <dbReference type="NCBI Taxonomy" id="266149"/>
    <lineage>
        <taxon>Eukaryota</taxon>
        <taxon>Sar</taxon>
        <taxon>Alveolata</taxon>
        <taxon>Ciliophora</taxon>
        <taxon>Intramacronucleata</taxon>
        <taxon>Oligohymenophorea</taxon>
        <taxon>Scuticociliatia</taxon>
        <taxon>Philasterida</taxon>
        <taxon>Pseudocohnilembidae</taxon>
        <taxon>Pseudocohnilembus</taxon>
    </lineage>
</organism>
<dbReference type="PANTHER" id="PTHR10285">
    <property type="entry name" value="URIDINE KINASE"/>
    <property type="match status" value="1"/>
</dbReference>
<accession>A0A0V0QI22</accession>